<comment type="similarity">
    <text evidence="2">Belongs to the cation transport ATPase (P-type) (TC 3.A.3) family. Type IB subfamily.</text>
</comment>
<name>A0A397Z0L4_BRACM</name>
<dbReference type="SUPFAM" id="SSF55008">
    <property type="entry name" value="HMA, heavy metal-associated domain"/>
    <property type="match status" value="1"/>
</dbReference>
<evidence type="ECO:0000313" key="5">
    <source>
        <dbReference type="EMBL" id="RID59237.1"/>
    </source>
</evidence>
<feature type="domain" description="HMA" evidence="4">
    <location>
        <begin position="21"/>
        <end position="87"/>
    </location>
</feature>
<evidence type="ECO:0000256" key="3">
    <source>
        <dbReference type="SAM" id="Phobius"/>
    </source>
</evidence>
<proteinExistence type="inferred from homology"/>
<evidence type="ECO:0000313" key="6">
    <source>
        <dbReference type="Proteomes" id="UP000264353"/>
    </source>
</evidence>
<keyword evidence="3" id="KW-1133">Transmembrane helix</keyword>
<dbReference type="CDD" id="cd00371">
    <property type="entry name" value="HMA"/>
    <property type="match status" value="1"/>
</dbReference>
<evidence type="ECO:0000256" key="2">
    <source>
        <dbReference type="ARBA" id="ARBA00006024"/>
    </source>
</evidence>
<evidence type="ECO:0000256" key="1">
    <source>
        <dbReference type="ARBA" id="ARBA00004141"/>
    </source>
</evidence>
<keyword evidence="3" id="KW-0812">Transmembrane</keyword>
<sequence length="228" mass="25454">MELQNEDKNKEEEKNTKKKWQKSYFDVLGICCSSEVPLIENILKSLDGVKEYSVNVPSRTVIVVHDNLLISPFQIAKALNQAKFEANVKVDGKTNFKNKWPSPFALASGILLLLSFLKFVYPPLRWIAVAAVAAGIYPILAKAVASIGRKRVDINILVIITDIWTNVIFSDPDPDPDLASPDIRIFGSDPDRISDRIRIKSCKDVWVLIGLSSTTQNGNKNVTFNLNP</sequence>
<dbReference type="PROSITE" id="PS50846">
    <property type="entry name" value="HMA_2"/>
    <property type="match status" value="1"/>
</dbReference>
<dbReference type="EMBL" id="CM010633">
    <property type="protein sequence ID" value="RID59237.1"/>
    <property type="molecule type" value="Genomic_DNA"/>
</dbReference>
<protein>
    <recommendedName>
        <fullName evidence="4">HMA domain-containing protein</fullName>
    </recommendedName>
</protein>
<dbReference type="AlphaFoldDB" id="A0A397Z0L4"/>
<gene>
    <name evidence="5" type="ORF">BRARA_F02480</name>
</gene>
<dbReference type="InterPro" id="IPR006121">
    <property type="entry name" value="HMA_dom"/>
</dbReference>
<feature type="transmembrane region" description="Helical" evidence="3">
    <location>
        <begin position="127"/>
        <end position="145"/>
    </location>
</feature>
<dbReference type="InterPro" id="IPR036163">
    <property type="entry name" value="HMA_dom_sf"/>
</dbReference>
<accession>A0A397Z0L4</accession>
<dbReference type="Gene3D" id="3.30.70.100">
    <property type="match status" value="1"/>
</dbReference>
<evidence type="ECO:0000259" key="4">
    <source>
        <dbReference type="PROSITE" id="PS50846"/>
    </source>
</evidence>
<feature type="transmembrane region" description="Helical" evidence="3">
    <location>
        <begin position="103"/>
        <end position="121"/>
    </location>
</feature>
<dbReference type="Proteomes" id="UP000264353">
    <property type="component" value="Chromosome A6"/>
</dbReference>
<reference evidence="5 6" key="1">
    <citation type="submission" date="2018-06" db="EMBL/GenBank/DDBJ databases">
        <title>WGS assembly of Brassica rapa FPsc.</title>
        <authorList>
            <person name="Bowman J."/>
            <person name="Kohchi T."/>
            <person name="Yamato K."/>
            <person name="Jenkins J."/>
            <person name="Shu S."/>
            <person name="Ishizaki K."/>
            <person name="Yamaoka S."/>
            <person name="Nishihama R."/>
            <person name="Nakamura Y."/>
            <person name="Berger F."/>
            <person name="Adam C."/>
            <person name="Aki S."/>
            <person name="Althoff F."/>
            <person name="Araki T."/>
            <person name="Arteaga-Vazquez M."/>
            <person name="Balasubrmanian S."/>
            <person name="Bauer D."/>
            <person name="Boehm C."/>
            <person name="Briginshaw L."/>
            <person name="Caballero-Perez J."/>
            <person name="Catarino B."/>
            <person name="Chen F."/>
            <person name="Chiyoda S."/>
            <person name="Chovatia M."/>
            <person name="Davies K."/>
            <person name="Delmans M."/>
            <person name="Demura T."/>
            <person name="Dierschke T."/>
            <person name="Dolan L."/>
            <person name="Dorantes-Acosta A."/>
            <person name="Eklund D."/>
            <person name="Florent S."/>
            <person name="Flores-Sandoval E."/>
            <person name="Fujiyama A."/>
            <person name="Fukuzawa H."/>
            <person name="Galik B."/>
            <person name="Grimanelli D."/>
            <person name="Grimwood J."/>
            <person name="Grossniklaus U."/>
            <person name="Hamada T."/>
            <person name="Haseloff J."/>
            <person name="Hetherington A."/>
            <person name="Higo A."/>
            <person name="Hirakawa Y."/>
            <person name="Hundley H."/>
            <person name="Ikeda Y."/>
            <person name="Inoue K."/>
            <person name="Inoue S."/>
            <person name="Ishida S."/>
            <person name="Jia Q."/>
            <person name="Kakita M."/>
            <person name="Kanazawa T."/>
            <person name="Kawai Y."/>
            <person name="Kawashima T."/>
            <person name="Kennedy M."/>
            <person name="Kinose K."/>
            <person name="Kinoshita T."/>
            <person name="Kohara Y."/>
            <person name="Koide E."/>
            <person name="Komatsu K."/>
            <person name="Kopischke S."/>
            <person name="Kubo M."/>
            <person name="Kyozuka J."/>
            <person name="Lagercrantz U."/>
            <person name="Lin S."/>
            <person name="Lindquist E."/>
            <person name="Lipzen A."/>
            <person name="Lu C."/>
            <person name="Luna E."/>
            <person name="Martienssen R."/>
            <person name="Minamino N."/>
            <person name="Mizutani M."/>
            <person name="Mizutani M."/>
            <person name="Mochizuki N."/>
            <person name="Monte I."/>
            <person name="Mosher R."/>
            <person name="Nagasaki H."/>
            <person name="Nakagami H."/>
            <person name="Naramoto S."/>
            <person name="Nishitani K."/>
            <person name="Ohtani M."/>
            <person name="Okamoto T."/>
            <person name="Okumura M."/>
            <person name="Phillips J."/>
            <person name="Pollak B."/>
            <person name="Reinders A."/>
            <person name="Roevekamp M."/>
            <person name="Sano R."/>
            <person name="Sawa S."/>
            <person name="Schmid M."/>
            <person name="Shirakawa M."/>
            <person name="Solano R."/>
            <person name="Spunde A."/>
            <person name="Suetsugu N."/>
            <person name="Sugano S."/>
            <person name="Sugiyama A."/>
            <person name="Sun R."/>
            <person name="Suzuki Y."/>
            <person name="Takenaka M."/>
            <person name="Takezawa D."/>
            <person name="Tomogane H."/>
            <person name="Tsuzuki M."/>
            <person name="Ueda T."/>
            <person name="Umeda M."/>
            <person name="Ward J."/>
            <person name="Watanabe Y."/>
            <person name="Yazaki K."/>
            <person name="Yokoyama R."/>
            <person name="Yoshitake Y."/>
            <person name="Yotsui I."/>
            <person name="Zachgo S."/>
            <person name="Schmutz J."/>
        </authorList>
    </citation>
    <scope>NUCLEOTIDE SEQUENCE [LARGE SCALE GENOMIC DNA]</scope>
    <source>
        <strain evidence="6">cv. B-3</strain>
    </source>
</reference>
<dbReference type="InterPro" id="IPR051014">
    <property type="entry name" value="Cation_Transport_ATPase_IB"/>
</dbReference>
<comment type="subcellular location">
    <subcellularLocation>
        <location evidence="1">Membrane</location>
        <topology evidence="1">Multi-pass membrane protein</topology>
    </subcellularLocation>
</comment>
<dbReference type="PANTHER" id="PTHR48085:SF15">
    <property type="entry name" value="HMA DOMAIN-CONTAINING PROTEIN"/>
    <property type="match status" value="1"/>
</dbReference>
<dbReference type="Pfam" id="PF00403">
    <property type="entry name" value="HMA"/>
    <property type="match status" value="1"/>
</dbReference>
<dbReference type="FunFam" id="3.30.70.100:FF:000022">
    <property type="entry name" value="Putative cadmium/zinc-transporting ATPase 3"/>
    <property type="match status" value="1"/>
</dbReference>
<dbReference type="GO" id="GO:0046872">
    <property type="term" value="F:metal ion binding"/>
    <property type="evidence" value="ECO:0007669"/>
    <property type="project" value="InterPro"/>
</dbReference>
<dbReference type="GO" id="GO:0016020">
    <property type="term" value="C:membrane"/>
    <property type="evidence" value="ECO:0007669"/>
    <property type="project" value="UniProtKB-SubCell"/>
</dbReference>
<dbReference type="PANTHER" id="PTHR48085">
    <property type="entry name" value="CADMIUM/ZINC-TRANSPORTING ATPASE HMA2-RELATED"/>
    <property type="match status" value="1"/>
</dbReference>
<organism evidence="5 6">
    <name type="scientific">Brassica campestris</name>
    <name type="common">Field mustard</name>
    <dbReference type="NCBI Taxonomy" id="3711"/>
    <lineage>
        <taxon>Eukaryota</taxon>
        <taxon>Viridiplantae</taxon>
        <taxon>Streptophyta</taxon>
        <taxon>Embryophyta</taxon>
        <taxon>Tracheophyta</taxon>
        <taxon>Spermatophyta</taxon>
        <taxon>Magnoliopsida</taxon>
        <taxon>eudicotyledons</taxon>
        <taxon>Gunneridae</taxon>
        <taxon>Pentapetalae</taxon>
        <taxon>rosids</taxon>
        <taxon>malvids</taxon>
        <taxon>Brassicales</taxon>
        <taxon>Brassicaceae</taxon>
        <taxon>Brassiceae</taxon>
        <taxon>Brassica</taxon>
    </lineage>
</organism>
<keyword evidence="3" id="KW-0472">Membrane</keyword>